<accession>A0A538SU83</accession>
<evidence type="ECO:0000313" key="4">
    <source>
        <dbReference type="EMBL" id="TMQ54936.1"/>
    </source>
</evidence>
<protein>
    <submittedName>
        <fullName evidence="4">Metallophosphoesterase family protein</fullName>
    </submittedName>
</protein>
<dbReference type="SUPFAM" id="SSF49363">
    <property type="entry name" value="Purple acid phosphatase, N-terminal domain"/>
    <property type="match status" value="1"/>
</dbReference>
<dbReference type="InterPro" id="IPR039331">
    <property type="entry name" value="PAPs-like"/>
</dbReference>
<feature type="region of interest" description="Disordered" evidence="2">
    <location>
        <begin position="1"/>
        <end position="20"/>
    </location>
</feature>
<evidence type="ECO:0000256" key="1">
    <source>
        <dbReference type="ARBA" id="ARBA00022729"/>
    </source>
</evidence>
<reference evidence="4 5" key="1">
    <citation type="journal article" date="2019" name="Nat. Microbiol.">
        <title>Mediterranean grassland soil C-N compound turnover is dependent on rainfall and depth, and is mediated by genomically divergent microorganisms.</title>
        <authorList>
            <person name="Diamond S."/>
            <person name="Andeer P.F."/>
            <person name="Li Z."/>
            <person name="Crits-Christoph A."/>
            <person name="Burstein D."/>
            <person name="Anantharaman K."/>
            <person name="Lane K.R."/>
            <person name="Thomas B.C."/>
            <person name="Pan C."/>
            <person name="Northen T.R."/>
            <person name="Banfield J.F."/>
        </authorList>
    </citation>
    <scope>NUCLEOTIDE SEQUENCE [LARGE SCALE GENOMIC DNA]</scope>
    <source>
        <strain evidence="4">WS_2</strain>
    </source>
</reference>
<feature type="region of interest" description="Disordered" evidence="2">
    <location>
        <begin position="442"/>
        <end position="466"/>
    </location>
</feature>
<dbReference type="Gene3D" id="3.60.21.10">
    <property type="match status" value="1"/>
</dbReference>
<dbReference type="PANTHER" id="PTHR22953:SF153">
    <property type="entry name" value="PURPLE ACID PHOSPHATASE"/>
    <property type="match status" value="1"/>
</dbReference>
<dbReference type="Pfam" id="PF00149">
    <property type="entry name" value="Metallophos"/>
    <property type="match status" value="1"/>
</dbReference>
<dbReference type="Gene3D" id="2.60.40.380">
    <property type="entry name" value="Purple acid phosphatase-like, N-terminal"/>
    <property type="match status" value="1"/>
</dbReference>
<organism evidence="4 5">
    <name type="scientific">Eiseniibacteriota bacterium</name>
    <dbReference type="NCBI Taxonomy" id="2212470"/>
    <lineage>
        <taxon>Bacteria</taxon>
        <taxon>Candidatus Eiseniibacteriota</taxon>
    </lineage>
</organism>
<dbReference type="InterPro" id="IPR008963">
    <property type="entry name" value="Purple_acid_Pase-like_N"/>
</dbReference>
<evidence type="ECO:0000256" key="2">
    <source>
        <dbReference type="SAM" id="MobiDB-lite"/>
    </source>
</evidence>
<evidence type="ECO:0000313" key="5">
    <source>
        <dbReference type="Proteomes" id="UP000317716"/>
    </source>
</evidence>
<dbReference type="EMBL" id="VBOS01000240">
    <property type="protein sequence ID" value="TMQ54936.1"/>
    <property type="molecule type" value="Genomic_DNA"/>
</dbReference>
<keyword evidence="1" id="KW-0732">Signal</keyword>
<feature type="compositionally biased region" description="Basic residues" evidence="2">
    <location>
        <begin position="7"/>
        <end position="19"/>
    </location>
</feature>
<name>A0A538SU83_UNCEI</name>
<proteinExistence type="predicted"/>
<dbReference type="SUPFAM" id="SSF56300">
    <property type="entry name" value="Metallo-dependent phosphatases"/>
    <property type="match status" value="1"/>
</dbReference>
<sequence>MMALRLRAQHRGFHSRRPSRARDVARVGRVNPPAIRVVAIAAACILGLTAATFPADEVHWTITGQNSVTVDWRGGDAEVRYGTTQALDRRVEAVAPEPLPFSSRGPFREAKITGLDQNTLYYYSIGGGPLHTFRTPPPRGGSGFTFYVQGDIGGSLDWKHVAECQALIAEGRPDFVLCVGDLTYGNSVGQHAVDTHFNDVMRWSLDAAYMPAWGNHEWDKPRSDDLRNYKGRFDLPNPQSSPADRRYPYTGGGEDWYWFDYGNVRFVAYPDPWSGAWADWAQRAEEVMAEAEDDTAITFIVTFGHRPAFSSGEHEGEPELQGFLGTLRARNPKLVLNLNGHSHDYERTYPQGGVVHVTAGTGGSNLEEESGSGCPWRGGCPEPPWSAFRAMHHVAVRLHVENDRIEGTVYCGPAGGGGSNTNDIACAQGSVIDSFTIYPYGLKPGAPKPPSEEEEEAQAKKPAPGR</sequence>
<comment type="caution">
    <text evidence="4">The sequence shown here is derived from an EMBL/GenBank/DDBJ whole genome shotgun (WGS) entry which is preliminary data.</text>
</comment>
<evidence type="ECO:0000259" key="3">
    <source>
        <dbReference type="Pfam" id="PF00149"/>
    </source>
</evidence>
<dbReference type="GO" id="GO:0003993">
    <property type="term" value="F:acid phosphatase activity"/>
    <property type="evidence" value="ECO:0007669"/>
    <property type="project" value="InterPro"/>
</dbReference>
<feature type="domain" description="Calcineurin-like phosphoesterase" evidence="3">
    <location>
        <begin position="145"/>
        <end position="345"/>
    </location>
</feature>
<dbReference type="Proteomes" id="UP000317716">
    <property type="component" value="Unassembled WGS sequence"/>
</dbReference>
<dbReference type="InterPro" id="IPR004843">
    <property type="entry name" value="Calcineurin-like_PHP"/>
</dbReference>
<dbReference type="PANTHER" id="PTHR22953">
    <property type="entry name" value="ACID PHOSPHATASE RELATED"/>
    <property type="match status" value="1"/>
</dbReference>
<dbReference type="AlphaFoldDB" id="A0A538SU83"/>
<gene>
    <name evidence="4" type="ORF">E6K72_07100</name>
</gene>
<dbReference type="GO" id="GO:0046872">
    <property type="term" value="F:metal ion binding"/>
    <property type="evidence" value="ECO:0007669"/>
    <property type="project" value="InterPro"/>
</dbReference>
<dbReference type="InterPro" id="IPR029052">
    <property type="entry name" value="Metallo-depent_PP-like"/>
</dbReference>